<evidence type="ECO:0000313" key="13">
    <source>
        <dbReference type="Proteomes" id="UP001059934"/>
    </source>
</evidence>
<dbReference type="Gene3D" id="2.60.40.10">
    <property type="entry name" value="Immunoglobulins"/>
    <property type="match status" value="1"/>
</dbReference>
<dbReference type="InterPro" id="IPR013780">
    <property type="entry name" value="Glyco_hydro_b"/>
</dbReference>
<dbReference type="InterPro" id="IPR006407">
    <property type="entry name" value="GlgB"/>
</dbReference>
<evidence type="ECO:0000256" key="1">
    <source>
        <dbReference type="ARBA" id="ARBA00000826"/>
    </source>
</evidence>
<dbReference type="InterPro" id="IPR006047">
    <property type="entry name" value="GH13_cat_dom"/>
</dbReference>
<dbReference type="Pfam" id="PF22019">
    <property type="entry name" value="GlgB_N"/>
    <property type="match status" value="1"/>
</dbReference>
<comment type="catalytic activity">
    <reaction evidence="1 10">
        <text>Transfers a segment of a (1-&gt;4)-alpha-D-glucan chain to a primary hydroxy group in a similar glucan chain.</text>
        <dbReference type="EC" id="2.4.1.18"/>
    </reaction>
</comment>
<dbReference type="SUPFAM" id="SSF81296">
    <property type="entry name" value="E set domains"/>
    <property type="match status" value="2"/>
</dbReference>
<keyword evidence="8 10" id="KW-0320">Glycogen biosynthesis</keyword>
<dbReference type="InterPro" id="IPR017853">
    <property type="entry name" value="GH"/>
</dbReference>
<dbReference type="SUPFAM" id="SSF51011">
    <property type="entry name" value="Glycosyl hydrolase domain"/>
    <property type="match status" value="1"/>
</dbReference>
<dbReference type="InterPro" id="IPR006048">
    <property type="entry name" value="A-amylase/branching_C"/>
</dbReference>
<dbReference type="InterPro" id="IPR054169">
    <property type="entry name" value="GlgB_N"/>
</dbReference>
<organism evidence="12 13">
    <name type="scientific">SAR92 clade bacterium H455</name>
    <dbReference type="NCBI Taxonomy" id="2974818"/>
    <lineage>
        <taxon>Bacteria</taxon>
        <taxon>Pseudomonadati</taxon>
        <taxon>Pseudomonadota</taxon>
        <taxon>Gammaproteobacteria</taxon>
        <taxon>Cellvibrionales</taxon>
        <taxon>Porticoccaceae</taxon>
        <taxon>SAR92 clade</taxon>
    </lineage>
</organism>
<dbReference type="NCBIfam" id="TIGR01515">
    <property type="entry name" value="branching_enzym"/>
    <property type="match status" value="1"/>
</dbReference>
<dbReference type="InterPro" id="IPR044143">
    <property type="entry name" value="GlgB_N_E_set_prok"/>
</dbReference>
<dbReference type="Proteomes" id="UP001059934">
    <property type="component" value="Chromosome"/>
</dbReference>
<comment type="subunit">
    <text evidence="10">Monomer.</text>
</comment>
<comment type="pathway">
    <text evidence="3 10">Glycan biosynthesis; glycogen biosynthesis.</text>
</comment>
<dbReference type="NCBIfam" id="NF008967">
    <property type="entry name" value="PRK12313.1"/>
    <property type="match status" value="1"/>
</dbReference>
<keyword evidence="6 10" id="KW-0328">Glycosyltransferase</keyword>
<feature type="active site" description="Nucleophile" evidence="10">
    <location>
        <position position="415"/>
    </location>
</feature>
<dbReference type="EC" id="2.4.1.18" evidence="10"/>
<accession>A0ABY5TQE5</accession>
<protein>
    <recommendedName>
        <fullName evidence="10">1,4-alpha-glucan branching enzyme GlgB</fullName>
        <ecNumber evidence="10">2.4.1.18</ecNumber>
    </recommendedName>
    <alternativeName>
        <fullName evidence="10">1,4-alpha-D-glucan:1,4-alpha-D-glucan 6-glucosyl-transferase</fullName>
    </alternativeName>
    <alternativeName>
        <fullName evidence="10">Alpha-(1-&gt;4)-glucan branching enzyme</fullName>
    </alternativeName>
    <alternativeName>
        <fullName evidence="10">Glycogen branching enzyme</fullName>
        <shortName evidence="10">BE</shortName>
    </alternativeName>
</protein>
<dbReference type="HAMAP" id="MF_00685">
    <property type="entry name" value="GlgB"/>
    <property type="match status" value="1"/>
</dbReference>
<dbReference type="NCBIfam" id="NF003811">
    <property type="entry name" value="PRK05402.1"/>
    <property type="match status" value="1"/>
</dbReference>
<evidence type="ECO:0000313" key="12">
    <source>
        <dbReference type="EMBL" id="UVW36052.1"/>
    </source>
</evidence>
<proteinExistence type="inferred from homology"/>
<dbReference type="SMART" id="SM00642">
    <property type="entry name" value="Aamy"/>
    <property type="match status" value="1"/>
</dbReference>
<evidence type="ECO:0000256" key="7">
    <source>
        <dbReference type="ARBA" id="ARBA00022679"/>
    </source>
</evidence>
<feature type="active site" description="Proton donor" evidence="10">
    <location>
        <position position="468"/>
    </location>
</feature>
<dbReference type="InterPro" id="IPR014756">
    <property type="entry name" value="Ig_E-set"/>
</dbReference>
<evidence type="ECO:0000256" key="10">
    <source>
        <dbReference type="HAMAP-Rule" id="MF_00685"/>
    </source>
</evidence>
<keyword evidence="9 10" id="KW-0119">Carbohydrate metabolism</keyword>
<dbReference type="CDD" id="cd02855">
    <property type="entry name" value="E_set_GBE_prok_N"/>
    <property type="match status" value="1"/>
</dbReference>
<dbReference type="PANTHER" id="PTHR43651">
    <property type="entry name" value="1,4-ALPHA-GLUCAN-BRANCHING ENZYME"/>
    <property type="match status" value="1"/>
</dbReference>
<evidence type="ECO:0000256" key="5">
    <source>
        <dbReference type="ARBA" id="ARBA00022600"/>
    </source>
</evidence>
<feature type="domain" description="Glycosyl hydrolase family 13 catalytic" evidence="11">
    <location>
        <begin position="258"/>
        <end position="603"/>
    </location>
</feature>
<dbReference type="InterPro" id="IPR037439">
    <property type="entry name" value="Branching_enzy"/>
</dbReference>
<comment type="function">
    <text evidence="2 10">Catalyzes the formation of the alpha-1,6-glucosidic linkages in glycogen by scission of a 1,4-alpha-linked oligosaccharide from growing alpha-1,4-glucan chains and the subsequent attachment of the oligosaccharide to the alpha-1,6 position.</text>
</comment>
<keyword evidence="7 10" id="KW-0808">Transferase</keyword>
<dbReference type="Gene3D" id="3.20.20.80">
    <property type="entry name" value="Glycosidases"/>
    <property type="match status" value="1"/>
</dbReference>
<evidence type="ECO:0000256" key="8">
    <source>
        <dbReference type="ARBA" id="ARBA00023056"/>
    </source>
</evidence>
<dbReference type="Pfam" id="PF02806">
    <property type="entry name" value="Alpha-amylase_C"/>
    <property type="match status" value="1"/>
</dbReference>
<evidence type="ECO:0000256" key="6">
    <source>
        <dbReference type="ARBA" id="ARBA00022676"/>
    </source>
</evidence>
<dbReference type="PIRSF" id="PIRSF000463">
    <property type="entry name" value="GlgB"/>
    <property type="match status" value="1"/>
</dbReference>
<dbReference type="GO" id="GO:0003844">
    <property type="term" value="F:1,4-alpha-glucan branching enzyme activity"/>
    <property type="evidence" value="ECO:0007669"/>
    <property type="project" value="UniProtKB-EC"/>
</dbReference>
<keyword evidence="13" id="KW-1185">Reference proteome</keyword>
<dbReference type="Pfam" id="PF02922">
    <property type="entry name" value="CBM_48"/>
    <property type="match status" value="1"/>
</dbReference>
<dbReference type="Pfam" id="PF00128">
    <property type="entry name" value="Alpha-amylase"/>
    <property type="match status" value="2"/>
</dbReference>
<comment type="similarity">
    <text evidence="4 10">Belongs to the glycosyl hydrolase 13 family. GlgB subfamily.</text>
</comment>
<evidence type="ECO:0000256" key="3">
    <source>
        <dbReference type="ARBA" id="ARBA00004964"/>
    </source>
</evidence>
<dbReference type="InterPro" id="IPR013783">
    <property type="entry name" value="Ig-like_fold"/>
</dbReference>
<evidence type="ECO:0000256" key="2">
    <source>
        <dbReference type="ARBA" id="ARBA00002953"/>
    </source>
</evidence>
<reference evidence="12" key="1">
    <citation type="submission" date="2022-08" db="EMBL/GenBank/DDBJ databases">
        <title>Catabolic pathway analysis in culturable SAR92 clade bacteria reveals their overlooked roles in DMSP degradation in coastal seas.</title>
        <authorList>
            <person name="He X."/>
            <person name="Zhang X."/>
            <person name="Zhang Y."/>
        </authorList>
    </citation>
    <scope>NUCLEOTIDE SEQUENCE</scope>
    <source>
        <strain evidence="12">H455</strain>
    </source>
</reference>
<evidence type="ECO:0000256" key="4">
    <source>
        <dbReference type="ARBA" id="ARBA00009000"/>
    </source>
</evidence>
<sequence length="738" mass="85361">MSSAQKSSSSTAASTITEPMQRLLEMRHHDPFSILGRHWIADNHWCIRVLLPGAVSASVEGPALPMRRLGNTDIFEWMGNDTIPQHYLIHWQDSQGDSHYRCDPYSFNAQLSDMDMHLFAEGSHQHIYQKLGSHLHRIDHVNGVLFAVWAPNAQRVSVVGDHNNWDGRVNSMRCRGGSGIWELFIPGLAIGTRYKYEIRHADSEHISLKADPYAQHSELRPRTASIVSPESRFSWSDQLWMEHRKCRDWQHAPMSIYELHAGSWRRAECGGFMSWKALAHSLIPYVKELGFTHIELMPIAEHPLDESWGYQTTGYYAPSSRFGSADDLRYFINCAHRYNIGVIVDWVAGHFPKDDHGLAQFDGSPLYEHGDARRAEHPEWGTLTFNFGRNEVKNFLLANALYWFREFNIDGLRVDAVASMIYLDYSRQDDEWVANQYGGNENLEAIAFLRELNEVVHKQFPGAVMIAEESTAWPQVSRPTWLGGLGFSMKWNMGWMHDSLLYMQKDPIYRCYHHQLLTFSALYAHHENFMLPLSHDEVVHGKRSLLEKMSGDDWQKFANLRLLYLFMYTWPGKKLLFMGAEIAQRDEWDCQKSLDWQLMGIDRHQGITRLVTDLNYLYRRHPALYYYEFESRGFEWIECHDGQQSVLSYQRKSDFEVIIVVLNFTPEPRYDYRIGIADEGIYRELINSDSEFYAGSNMGNTGLVHSEAKAWMDQPHSLVLLLPPLAGIVLTRLNGDTL</sequence>
<evidence type="ECO:0000259" key="11">
    <source>
        <dbReference type="SMART" id="SM00642"/>
    </source>
</evidence>
<dbReference type="CDD" id="cd11322">
    <property type="entry name" value="AmyAc_Glg_BE"/>
    <property type="match status" value="1"/>
</dbReference>
<gene>
    <name evidence="10 12" type="primary">glgB</name>
    <name evidence="12" type="ORF">NYF23_05435</name>
</gene>
<name>A0ABY5TQE5_9GAMM</name>
<dbReference type="InterPro" id="IPR004193">
    <property type="entry name" value="Glyco_hydro_13_N"/>
</dbReference>
<dbReference type="EMBL" id="CP103416">
    <property type="protein sequence ID" value="UVW36052.1"/>
    <property type="molecule type" value="Genomic_DNA"/>
</dbReference>
<dbReference type="Gene3D" id="2.60.40.1180">
    <property type="entry name" value="Golgi alpha-mannosidase II"/>
    <property type="match status" value="1"/>
</dbReference>
<dbReference type="PANTHER" id="PTHR43651:SF3">
    <property type="entry name" value="1,4-ALPHA-GLUCAN-BRANCHING ENZYME"/>
    <property type="match status" value="1"/>
</dbReference>
<keyword evidence="5 10" id="KW-0321">Glycogen metabolism</keyword>
<evidence type="ECO:0000256" key="9">
    <source>
        <dbReference type="ARBA" id="ARBA00023277"/>
    </source>
</evidence>
<dbReference type="SUPFAM" id="SSF51445">
    <property type="entry name" value="(Trans)glycosidases"/>
    <property type="match status" value="1"/>
</dbReference>